<dbReference type="Proteomes" id="UP000256269">
    <property type="component" value="Unassembled WGS sequence"/>
</dbReference>
<keyword evidence="10" id="KW-0220">Diaminopimelate biosynthesis</keyword>
<dbReference type="InterPro" id="IPR010174">
    <property type="entry name" value="Succinyl-DAP_deSuclase_DapE"/>
</dbReference>
<dbReference type="PANTHER" id="PTHR43808">
    <property type="entry name" value="ACETYLORNITHINE DEACETYLASE"/>
    <property type="match status" value="1"/>
</dbReference>
<comment type="caution">
    <text evidence="16">The sequence shown here is derived from an EMBL/GenBank/DDBJ whole genome shotgun (WGS) entry which is preliminary data.</text>
</comment>
<evidence type="ECO:0000259" key="15">
    <source>
        <dbReference type="Pfam" id="PF07687"/>
    </source>
</evidence>
<dbReference type="Gene3D" id="3.40.630.10">
    <property type="entry name" value="Zn peptidases"/>
    <property type="match status" value="1"/>
</dbReference>
<dbReference type="RefSeq" id="WP_116177969.1">
    <property type="nucleotide sequence ID" value="NZ_CP144375.1"/>
</dbReference>
<comment type="pathway">
    <text evidence="3">Amino-acid biosynthesis; L-lysine biosynthesis via DAP pathway; LL-2,6-diaminopimelate from (S)-tetrahydrodipicolinate (succinylase route): step 3/3.</text>
</comment>
<evidence type="ECO:0000256" key="13">
    <source>
        <dbReference type="ARBA" id="ARBA00051301"/>
    </source>
</evidence>
<dbReference type="GO" id="GO:0008777">
    <property type="term" value="F:acetylornithine deacetylase activity"/>
    <property type="evidence" value="ECO:0007669"/>
    <property type="project" value="TreeGrafter"/>
</dbReference>
<keyword evidence="12" id="KW-0170">Cobalt</keyword>
<evidence type="ECO:0000256" key="10">
    <source>
        <dbReference type="ARBA" id="ARBA00022915"/>
    </source>
</evidence>
<evidence type="ECO:0000256" key="11">
    <source>
        <dbReference type="ARBA" id="ARBA00023154"/>
    </source>
</evidence>
<dbReference type="GO" id="GO:0006526">
    <property type="term" value="P:L-arginine biosynthetic process"/>
    <property type="evidence" value="ECO:0007669"/>
    <property type="project" value="TreeGrafter"/>
</dbReference>
<dbReference type="Pfam" id="PF01546">
    <property type="entry name" value="Peptidase_M20"/>
    <property type="match status" value="1"/>
</dbReference>
<comment type="cofactor">
    <cofactor evidence="2">
        <name>Zn(2+)</name>
        <dbReference type="ChEBI" id="CHEBI:29105"/>
    </cofactor>
</comment>
<dbReference type="FunFam" id="3.30.70.360:FF:000011">
    <property type="entry name" value="Succinyl-diaminopimelate desuccinylase"/>
    <property type="match status" value="1"/>
</dbReference>
<evidence type="ECO:0000256" key="8">
    <source>
        <dbReference type="ARBA" id="ARBA00022801"/>
    </source>
</evidence>
<keyword evidence="17" id="KW-1185">Reference proteome</keyword>
<evidence type="ECO:0000256" key="2">
    <source>
        <dbReference type="ARBA" id="ARBA00001947"/>
    </source>
</evidence>
<evidence type="ECO:0000313" key="16">
    <source>
        <dbReference type="EMBL" id="REH41957.1"/>
    </source>
</evidence>
<dbReference type="GO" id="GO:0019877">
    <property type="term" value="P:diaminopimelate biosynthetic process"/>
    <property type="evidence" value="ECO:0007669"/>
    <property type="project" value="UniProtKB-KW"/>
</dbReference>
<evidence type="ECO:0000256" key="1">
    <source>
        <dbReference type="ARBA" id="ARBA00001941"/>
    </source>
</evidence>
<dbReference type="AlphaFoldDB" id="A0A3E0HCC3"/>
<dbReference type="EMBL" id="QUNO01000011">
    <property type="protein sequence ID" value="REH41957.1"/>
    <property type="molecule type" value="Genomic_DNA"/>
</dbReference>
<gene>
    <name evidence="16" type="ORF">BCF44_111262</name>
</gene>
<keyword evidence="6" id="KW-0028">Amino-acid biosynthesis</keyword>
<keyword evidence="7" id="KW-0479">Metal-binding</keyword>
<comment type="subunit">
    <text evidence="4">Homodimer.</text>
</comment>
<comment type="cofactor">
    <cofactor evidence="1">
        <name>Co(2+)</name>
        <dbReference type="ChEBI" id="CHEBI:48828"/>
    </cofactor>
</comment>
<evidence type="ECO:0000256" key="9">
    <source>
        <dbReference type="ARBA" id="ARBA00022833"/>
    </source>
</evidence>
<dbReference type="InterPro" id="IPR011650">
    <property type="entry name" value="Peptidase_M20_dimer"/>
</dbReference>
<comment type="catalytic activity">
    <reaction evidence="13">
        <text>N-succinyl-(2S,6S)-2,6-diaminopimelate + H2O = (2S,6S)-2,6-diaminopimelate + succinate</text>
        <dbReference type="Rhea" id="RHEA:22608"/>
        <dbReference type="ChEBI" id="CHEBI:15377"/>
        <dbReference type="ChEBI" id="CHEBI:30031"/>
        <dbReference type="ChEBI" id="CHEBI:57609"/>
        <dbReference type="ChEBI" id="CHEBI:58087"/>
        <dbReference type="EC" id="3.5.1.18"/>
    </reaction>
</comment>
<name>A0A3E0HCC3_9PSEU</name>
<evidence type="ECO:0000313" key="17">
    <source>
        <dbReference type="Proteomes" id="UP000256269"/>
    </source>
</evidence>
<evidence type="ECO:0000256" key="4">
    <source>
        <dbReference type="ARBA" id="ARBA00011738"/>
    </source>
</evidence>
<dbReference type="GO" id="GO:0046872">
    <property type="term" value="F:metal ion binding"/>
    <property type="evidence" value="ECO:0007669"/>
    <property type="project" value="UniProtKB-KW"/>
</dbReference>
<dbReference type="OrthoDB" id="9809784at2"/>
<evidence type="ECO:0000256" key="5">
    <source>
        <dbReference type="ARBA" id="ARBA00011921"/>
    </source>
</evidence>
<dbReference type="NCBIfam" id="TIGR01900">
    <property type="entry name" value="dapE-gram_pos"/>
    <property type="match status" value="1"/>
</dbReference>
<evidence type="ECO:0000256" key="6">
    <source>
        <dbReference type="ARBA" id="ARBA00022605"/>
    </source>
</evidence>
<dbReference type="EC" id="3.5.1.18" evidence="5 14"/>
<dbReference type="InterPro" id="IPR050072">
    <property type="entry name" value="Peptidase_M20A"/>
</dbReference>
<proteinExistence type="predicted"/>
<protein>
    <recommendedName>
        <fullName evidence="5 14">Succinyl-diaminopimelate desuccinylase</fullName>
        <ecNumber evidence="5 14">3.5.1.18</ecNumber>
    </recommendedName>
</protein>
<dbReference type="InterPro" id="IPR036264">
    <property type="entry name" value="Bact_exopeptidase_dim_dom"/>
</dbReference>
<sequence>MTTSLDLTADPVELTAALVDVPSVSGDEDALAGAVKAALAEQAPHLELAVSGNTVLARTNLGRPSRVVLAGHLDTVPINDNLPLRRTGAGGDLVLHGCGTVDMKGGDAVFLHLAATIAEPAHDLTFIFYDCEEIEASRNGLGRIERDLPEWLRGDLAIVGEPSNGVIEAGCQGTLRIELRTKGIRAHTARAWMGENAIHAMAPALHKLDEYEPREVDIDGCRYREGLQAVKITGGVAGNVVPDECVLTINHRFAPDRTAAQAVDHLRVLFEGFELTVVDTAEGALPGLSAPTARQLVEAAGGTPVAKLGWTDVARFAALGIPAVNFGPGDPTLAHTQQEHVAAGQITHCAEVLRRFLSRVSR</sequence>
<accession>A0A3E0HCC3</accession>
<evidence type="ECO:0000256" key="3">
    <source>
        <dbReference type="ARBA" id="ARBA00005130"/>
    </source>
</evidence>
<keyword evidence="11" id="KW-0457">Lysine biosynthesis</keyword>
<keyword evidence="8" id="KW-0378">Hydrolase</keyword>
<dbReference type="PANTHER" id="PTHR43808:SF31">
    <property type="entry name" value="N-ACETYL-L-CITRULLINE DEACETYLASE"/>
    <property type="match status" value="1"/>
</dbReference>
<evidence type="ECO:0000256" key="12">
    <source>
        <dbReference type="ARBA" id="ARBA00023285"/>
    </source>
</evidence>
<dbReference type="SUPFAM" id="SSF53187">
    <property type="entry name" value="Zn-dependent exopeptidases"/>
    <property type="match status" value="1"/>
</dbReference>
<evidence type="ECO:0000256" key="14">
    <source>
        <dbReference type="NCBIfam" id="TIGR01900"/>
    </source>
</evidence>
<dbReference type="Gene3D" id="3.30.70.360">
    <property type="match status" value="1"/>
</dbReference>
<dbReference type="Pfam" id="PF07687">
    <property type="entry name" value="M20_dimer"/>
    <property type="match status" value="1"/>
</dbReference>
<evidence type="ECO:0000256" key="7">
    <source>
        <dbReference type="ARBA" id="ARBA00022723"/>
    </source>
</evidence>
<dbReference type="InterPro" id="IPR002933">
    <property type="entry name" value="Peptidase_M20"/>
</dbReference>
<feature type="domain" description="Peptidase M20 dimerisation" evidence="15">
    <location>
        <begin position="173"/>
        <end position="267"/>
    </location>
</feature>
<reference evidence="16 17" key="1">
    <citation type="submission" date="2018-08" db="EMBL/GenBank/DDBJ databases">
        <title>Genomic Encyclopedia of Archaeal and Bacterial Type Strains, Phase II (KMG-II): from individual species to whole genera.</title>
        <authorList>
            <person name="Goeker M."/>
        </authorList>
    </citation>
    <scope>NUCLEOTIDE SEQUENCE [LARGE SCALE GENOMIC DNA]</scope>
    <source>
        <strain evidence="16 17">DSM 45791</strain>
    </source>
</reference>
<keyword evidence="9" id="KW-0862">Zinc</keyword>
<dbReference type="GO" id="GO:0009014">
    <property type="term" value="F:succinyl-diaminopimelate desuccinylase activity"/>
    <property type="evidence" value="ECO:0007669"/>
    <property type="project" value="UniProtKB-UniRule"/>
</dbReference>
<dbReference type="SUPFAM" id="SSF55031">
    <property type="entry name" value="Bacterial exopeptidase dimerisation domain"/>
    <property type="match status" value="1"/>
</dbReference>
<organism evidence="16 17">
    <name type="scientific">Kutzneria buriramensis</name>
    <dbReference type="NCBI Taxonomy" id="1045776"/>
    <lineage>
        <taxon>Bacteria</taxon>
        <taxon>Bacillati</taxon>
        <taxon>Actinomycetota</taxon>
        <taxon>Actinomycetes</taxon>
        <taxon>Pseudonocardiales</taxon>
        <taxon>Pseudonocardiaceae</taxon>
        <taxon>Kutzneria</taxon>
    </lineage>
</organism>
<dbReference type="GO" id="GO:0009089">
    <property type="term" value="P:lysine biosynthetic process via diaminopimelate"/>
    <property type="evidence" value="ECO:0007669"/>
    <property type="project" value="UniProtKB-UniRule"/>
</dbReference>